<dbReference type="SUPFAM" id="SSF51730">
    <property type="entry name" value="FAD-linked oxidoreductase"/>
    <property type="match status" value="1"/>
</dbReference>
<comment type="catalytic activity">
    <reaction evidence="7">
        <text>(6S)-5-methyl-5,6,7,8-tetrahydrofolate + NAD(+) = (6R)-5,10-methylene-5,6,7,8-tetrahydrofolate + NADH + H(+)</text>
        <dbReference type="Rhea" id="RHEA:19821"/>
        <dbReference type="ChEBI" id="CHEBI:15378"/>
        <dbReference type="ChEBI" id="CHEBI:15636"/>
        <dbReference type="ChEBI" id="CHEBI:18608"/>
        <dbReference type="ChEBI" id="CHEBI:57540"/>
        <dbReference type="ChEBI" id="CHEBI:57945"/>
        <dbReference type="EC" id="1.5.1.54"/>
    </reaction>
    <physiologicalReaction direction="right-to-left" evidence="7">
        <dbReference type="Rhea" id="RHEA:19823"/>
    </physiologicalReaction>
</comment>
<reference evidence="9 10" key="1">
    <citation type="submission" date="2021-03" db="EMBL/GenBank/DDBJ databases">
        <title>Thermosipho ferrireducens sp.nov., an anaerobic thermophilic iron-reducing bacterium isolated from a deep-sea hydrothermal sulfide deposits.</title>
        <authorList>
            <person name="Zeng X."/>
            <person name="Chen Y."/>
            <person name="Shao Z."/>
        </authorList>
    </citation>
    <scope>NUCLEOTIDE SEQUENCE [LARGE SCALE GENOMIC DNA]</scope>
    <source>
        <strain evidence="9 10">JL129W03</strain>
    </source>
</reference>
<evidence type="ECO:0000256" key="1">
    <source>
        <dbReference type="ARBA" id="ARBA00001974"/>
    </source>
</evidence>
<keyword evidence="5 8" id="KW-0274">FAD</keyword>
<name>A0ABX7S9Y9_9BACT</name>
<evidence type="ECO:0000313" key="10">
    <source>
        <dbReference type="Proteomes" id="UP000671862"/>
    </source>
</evidence>
<evidence type="ECO:0000256" key="6">
    <source>
        <dbReference type="ARBA" id="ARBA00023002"/>
    </source>
</evidence>
<comment type="cofactor">
    <cofactor evidence="1 8">
        <name>FAD</name>
        <dbReference type="ChEBI" id="CHEBI:57692"/>
    </cofactor>
</comment>
<proteinExistence type="inferred from homology"/>
<evidence type="ECO:0000256" key="4">
    <source>
        <dbReference type="ARBA" id="ARBA00022630"/>
    </source>
</evidence>
<dbReference type="PANTHER" id="PTHR45754">
    <property type="entry name" value="METHYLENETETRAHYDROFOLATE REDUCTASE"/>
    <property type="match status" value="1"/>
</dbReference>
<sequence length="290" mass="33106">MKEKFEKHKLLILETIPPRSVTVKKYIRFCEMAINRGVDVIAITDLPMGKVKISPIAPAHVLCENNIDILMHFTRTTRNIIRIEGDLLAAHMLGVNNILILSGDDPSFGTYPFATRVDDLSIYELFKLVKLLNEGKDLAGNRICGNANFYFGGVFSLYEKAAEVTIERMNKKIKNGSSFFVSQPIMEPEIFLRFWDIARKTLLPTKLVLSLIVLESVERMMYFSTVPGIFIPSFYKNINDDNILYELSLEAIFNTIKLTYEIVSGYYITATTKNLDTIEKIARYIKNFCS</sequence>
<evidence type="ECO:0000256" key="8">
    <source>
        <dbReference type="RuleBase" id="RU003862"/>
    </source>
</evidence>
<dbReference type="InterPro" id="IPR029041">
    <property type="entry name" value="FAD-linked_oxidoreductase-like"/>
</dbReference>
<evidence type="ECO:0000256" key="2">
    <source>
        <dbReference type="ARBA" id="ARBA00004777"/>
    </source>
</evidence>
<evidence type="ECO:0000256" key="7">
    <source>
        <dbReference type="ARBA" id="ARBA00048628"/>
    </source>
</evidence>
<accession>A0ABX7S9Y9</accession>
<dbReference type="Proteomes" id="UP000671862">
    <property type="component" value="Chromosome"/>
</dbReference>
<keyword evidence="4 8" id="KW-0285">Flavoprotein</keyword>
<dbReference type="InterPro" id="IPR003171">
    <property type="entry name" value="Mehydrof_redctse-like"/>
</dbReference>
<evidence type="ECO:0000313" key="9">
    <source>
        <dbReference type="EMBL" id="QTA38751.1"/>
    </source>
</evidence>
<dbReference type="PANTHER" id="PTHR45754:SF3">
    <property type="entry name" value="METHYLENETETRAHYDROFOLATE REDUCTASE (NADPH)"/>
    <property type="match status" value="1"/>
</dbReference>
<comment type="similarity">
    <text evidence="3 8">Belongs to the methylenetetrahydrofolate reductase family.</text>
</comment>
<evidence type="ECO:0000256" key="5">
    <source>
        <dbReference type="ARBA" id="ARBA00022827"/>
    </source>
</evidence>
<dbReference type="Pfam" id="PF02219">
    <property type="entry name" value="MTHFR"/>
    <property type="match status" value="1"/>
</dbReference>
<evidence type="ECO:0000256" key="3">
    <source>
        <dbReference type="ARBA" id="ARBA00006743"/>
    </source>
</evidence>
<keyword evidence="6 8" id="KW-0560">Oxidoreductase</keyword>
<dbReference type="RefSeq" id="WP_207567468.1">
    <property type="nucleotide sequence ID" value="NZ_CP071446.1"/>
</dbReference>
<protein>
    <recommendedName>
        <fullName evidence="8">Methylenetetrahydrofolate reductase</fullName>
    </recommendedName>
</protein>
<dbReference type="Gene3D" id="3.20.20.220">
    <property type="match status" value="1"/>
</dbReference>
<keyword evidence="10" id="KW-1185">Reference proteome</keyword>
<dbReference type="EMBL" id="CP071446">
    <property type="protein sequence ID" value="QTA38751.1"/>
    <property type="molecule type" value="Genomic_DNA"/>
</dbReference>
<gene>
    <name evidence="9" type="ORF">JYK00_04385</name>
</gene>
<comment type="pathway">
    <text evidence="2 8">One-carbon metabolism; tetrahydrofolate interconversion.</text>
</comment>
<organism evidence="9 10">
    <name type="scientific">Thermosipho ferrireducens</name>
    <dbReference type="NCBI Taxonomy" id="2571116"/>
    <lineage>
        <taxon>Bacteria</taxon>
        <taxon>Thermotogati</taxon>
        <taxon>Thermotogota</taxon>
        <taxon>Thermotogae</taxon>
        <taxon>Thermotogales</taxon>
        <taxon>Fervidobacteriaceae</taxon>
        <taxon>Thermosipho</taxon>
    </lineage>
</organism>